<dbReference type="RefSeq" id="XP_042622849.1">
    <property type="nucleotide sequence ID" value="XM_042766915.1"/>
</dbReference>
<dbReference type="GO" id="GO:0008017">
    <property type="term" value="F:microtubule binding"/>
    <property type="evidence" value="ECO:0007669"/>
    <property type="project" value="TreeGrafter"/>
</dbReference>
<dbReference type="GO" id="GO:0005876">
    <property type="term" value="C:spindle microtubule"/>
    <property type="evidence" value="ECO:0007669"/>
    <property type="project" value="TreeGrafter"/>
</dbReference>
<dbReference type="Pfam" id="PF12348">
    <property type="entry name" value="CLASP_N"/>
    <property type="match status" value="1"/>
</dbReference>
<proteinExistence type="predicted"/>
<feature type="domain" description="CLASP N-terminal" evidence="1">
    <location>
        <begin position="49"/>
        <end position="119"/>
    </location>
</feature>
<dbReference type="OrthoDB" id="46159at2759"/>
<dbReference type="KEGG" id="ccar:122146648"/>
<dbReference type="InterPro" id="IPR024395">
    <property type="entry name" value="CLASP_N_dom"/>
</dbReference>
<accession>A0A9Q9YMA9</accession>
<name>A0A9Q9YMA9_CYPCA</name>
<reference evidence="2" key="1">
    <citation type="submission" date="2025-08" db="UniProtKB">
        <authorList>
            <consortium name="RefSeq"/>
        </authorList>
    </citation>
    <scope>IDENTIFICATION</scope>
    <source>
        <tissue evidence="2">Muscle</tissue>
    </source>
</reference>
<protein>
    <submittedName>
        <fullName evidence="2">CLIP-associating protein 1-A-like</fullName>
    </submittedName>
</protein>
<dbReference type="GO" id="GO:0005815">
    <property type="term" value="C:microtubule organizing center"/>
    <property type="evidence" value="ECO:0007669"/>
    <property type="project" value="TreeGrafter"/>
</dbReference>
<dbReference type="PANTHER" id="PTHR21567:SF28">
    <property type="entry name" value="CLIP-ASSOCIATING PROTEIN 1"/>
    <property type="match status" value="1"/>
</dbReference>
<sequence length="123" mass="14236">MVFRSSYGSWRGRSNCRPKICARRWCARPVSHSGTCRLCWETNLITEPENIMPTLLNLVPNSAKVMATSGMAAIRLIIRHTHYPRLIPIMTSNCTSKSVAVRRRCYDFLDLLLQEWQTHSLER</sequence>
<dbReference type="PANTHER" id="PTHR21567">
    <property type="entry name" value="CLASP"/>
    <property type="match status" value="1"/>
</dbReference>
<dbReference type="GO" id="GO:0043515">
    <property type="term" value="F:kinetochore binding"/>
    <property type="evidence" value="ECO:0007669"/>
    <property type="project" value="TreeGrafter"/>
</dbReference>
<dbReference type="GO" id="GO:0000776">
    <property type="term" value="C:kinetochore"/>
    <property type="evidence" value="ECO:0007669"/>
    <property type="project" value="TreeGrafter"/>
</dbReference>
<gene>
    <name evidence="2" type="primary">LOC122146648</name>
</gene>
<dbReference type="GeneID" id="122146648"/>
<dbReference type="GO" id="GO:0005881">
    <property type="term" value="C:cytoplasmic microtubule"/>
    <property type="evidence" value="ECO:0007669"/>
    <property type="project" value="TreeGrafter"/>
</dbReference>
<dbReference type="GO" id="GO:0090307">
    <property type="term" value="P:mitotic spindle assembly"/>
    <property type="evidence" value="ECO:0007669"/>
    <property type="project" value="TreeGrafter"/>
</dbReference>
<dbReference type="AlphaFoldDB" id="A0A9Q9YMA9"/>
<dbReference type="GO" id="GO:0045180">
    <property type="term" value="C:basal cortex"/>
    <property type="evidence" value="ECO:0007669"/>
    <property type="project" value="TreeGrafter"/>
</dbReference>
<evidence type="ECO:0000313" key="2">
    <source>
        <dbReference type="RefSeq" id="XP_042622849.1"/>
    </source>
</evidence>
<dbReference type="GO" id="GO:0072686">
    <property type="term" value="C:mitotic spindle"/>
    <property type="evidence" value="ECO:0007669"/>
    <property type="project" value="TreeGrafter"/>
</dbReference>
<evidence type="ECO:0000259" key="1">
    <source>
        <dbReference type="Pfam" id="PF12348"/>
    </source>
</evidence>
<dbReference type="GO" id="GO:0040001">
    <property type="term" value="P:establishment of mitotic spindle localization"/>
    <property type="evidence" value="ECO:0007669"/>
    <property type="project" value="TreeGrafter"/>
</dbReference>
<dbReference type="Proteomes" id="UP001155660">
    <property type="component" value="Chromosome A11"/>
</dbReference>
<organism evidence="2">
    <name type="scientific">Cyprinus carpio</name>
    <name type="common">Common carp</name>
    <dbReference type="NCBI Taxonomy" id="7962"/>
    <lineage>
        <taxon>Eukaryota</taxon>
        <taxon>Metazoa</taxon>
        <taxon>Chordata</taxon>
        <taxon>Craniata</taxon>
        <taxon>Vertebrata</taxon>
        <taxon>Euteleostomi</taxon>
        <taxon>Actinopterygii</taxon>
        <taxon>Neopterygii</taxon>
        <taxon>Teleostei</taxon>
        <taxon>Ostariophysi</taxon>
        <taxon>Cypriniformes</taxon>
        <taxon>Cyprinidae</taxon>
        <taxon>Cyprininae</taxon>
        <taxon>Cyprinus</taxon>
    </lineage>
</organism>